<keyword evidence="8 9" id="KW-0413">Isomerase</keyword>
<dbReference type="Gene3D" id="3.20.20.70">
    <property type="entry name" value="Aldolase class I"/>
    <property type="match status" value="1"/>
</dbReference>
<evidence type="ECO:0000313" key="12">
    <source>
        <dbReference type="Proteomes" id="UP000568839"/>
    </source>
</evidence>
<name>A0A841PX91_9BACL</name>
<dbReference type="EMBL" id="JACHHJ010000001">
    <property type="protein sequence ID" value="MBB6449043.1"/>
    <property type="molecule type" value="Genomic_DNA"/>
</dbReference>
<feature type="domain" description="N-(5'phosphoribosyl) anthranilate isomerase (PRAI)" evidence="10">
    <location>
        <begin position="5"/>
        <end position="207"/>
    </location>
</feature>
<sequence length="217" mass="24002">MIDIKFCGLQSDQDVRNAVKTGADTLGFVFARSKRKVAPEAVQHWLASVSLNEHQKTAAVMVDPSHEDIHNLLESVSLDILQFHGNESPQFLLEVKKATGKQIIKALRHRKGTLDQLSAFSPFVDGFIVDAGSEEQKGGTGRRFNWGTVPVYIHFARQLNRPLWIAGGISPENVDELLAYNPDGIDVSSGIENEGCKDQTKMEAIVKQVSKDEYVLS</sequence>
<dbReference type="PANTHER" id="PTHR42894">
    <property type="entry name" value="N-(5'-PHOSPHORIBOSYL)ANTHRANILATE ISOMERASE"/>
    <property type="match status" value="1"/>
</dbReference>
<keyword evidence="12" id="KW-1185">Reference proteome</keyword>
<dbReference type="CDD" id="cd00405">
    <property type="entry name" value="PRAI"/>
    <property type="match status" value="1"/>
</dbReference>
<dbReference type="InterPro" id="IPR011060">
    <property type="entry name" value="RibuloseP-bd_barrel"/>
</dbReference>
<reference evidence="11 12" key="1">
    <citation type="submission" date="2020-08" db="EMBL/GenBank/DDBJ databases">
        <title>Genomic Encyclopedia of Type Strains, Phase IV (KMG-IV): sequencing the most valuable type-strain genomes for metagenomic binning, comparative biology and taxonomic classification.</title>
        <authorList>
            <person name="Goeker M."/>
        </authorList>
    </citation>
    <scope>NUCLEOTIDE SEQUENCE [LARGE SCALE GENOMIC DNA]</scope>
    <source>
        <strain evidence="11 12">DSM 21769</strain>
    </source>
</reference>
<dbReference type="PANTHER" id="PTHR42894:SF1">
    <property type="entry name" value="N-(5'-PHOSPHORIBOSYL)ANTHRANILATE ISOMERASE"/>
    <property type="match status" value="1"/>
</dbReference>
<gene>
    <name evidence="9" type="primary">trpF</name>
    <name evidence="11" type="ORF">HNR44_000992</name>
</gene>
<dbReference type="InterPro" id="IPR013785">
    <property type="entry name" value="Aldolase_TIM"/>
</dbReference>
<evidence type="ECO:0000256" key="3">
    <source>
        <dbReference type="ARBA" id="ARBA00012572"/>
    </source>
</evidence>
<evidence type="ECO:0000256" key="5">
    <source>
        <dbReference type="ARBA" id="ARBA00022605"/>
    </source>
</evidence>
<dbReference type="GO" id="GO:0000162">
    <property type="term" value="P:L-tryptophan biosynthetic process"/>
    <property type="evidence" value="ECO:0007669"/>
    <property type="project" value="UniProtKB-UniRule"/>
</dbReference>
<evidence type="ECO:0000256" key="8">
    <source>
        <dbReference type="ARBA" id="ARBA00023235"/>
    </source>
</evidence>
<protein>
    <recommendedName>
        <fullName evidence="4 9">N-(5'-phosphoribosyl)anthranilate isomerase</fullName>
        <shortName evidence="9">PRAI</shortName>
        <ecNumber evidence="3 9">5.3.1.24</ecNumber>
    </recommendedName>
</protein>
<proteinExistence type="inferred from homology"/>
<dbReference type="GO" id="GO:0004640">
    <property type="term" value="F:phosphoribosylanthranilate isomerase activity"/>
    <property type="evidence" value="ECO:0007669"/>
    <property type="project" value="UniProtKB-UniRule"/>
</dbReference>
<evidence type="ECO:0000256" key="1">
    <source>
        <dbReference type="ARBA" id="ARBA00001164"/>
    </source>
</evidence>
<dbReference type="InterPro" id="IPR001240">
    <property type="entry name" value="PRAI_dom"/>
</dbReference>
<comment type="catalytic activity">
    <reaction evidence="1 9">
        <text>N-(5-phospho-beta-D-ribosyl)anthranilate = 1-(2-carboxyphenylamino)-1-deoxy-D-ribulose 5-phosphate</text>
        <dbReference type="Rhea" id="RHEA:21540"/>
        <dbReference type="ChEBI" id="CHEBI:18277"/>
        <dbReference type="ChEBI" id="CHEBI:58613"/>
        <dbReference type="EC" id="5.3.1.24"/>
    </reaction>
</comment>
<dbReference type="NCBIfam" id="NF002301">
    <property type="entry name" value="PRK01222.2-1"/>
    <property type="match status" value="1"/>
</dbReference>
<keyword evidence="7 9" id="KW-0057">Aromatic amino acid biosynthesis</keyword>
<dbReference type="AlphaFoldDB" id="A0A841PX91"/>
<keyword evidence="5 9" id="KW-0028">Amino-acid biosynthesis</keyword>
<evidence type="ECO:0000256" key="6">
    <source>
        <dbReference type="ARBA" id="ARBA00022822"/>
    </source>
</evidence>
<dbReference type="InterPro" id="IPR044643">
    <property type="entry name" value="TrpF_fam"/>
</dbReference>
<dbReference type="EC" id="5.3.1.24" evidence="3 9"/>
<evidence type="ECO:0000256" key="4">
    <source>
        <dbReference type="ARBA" id="ARBA00022272"/>
    </source>
</evidence>
<organism evidence="11 12">
    <name type="scientific">Geomicrobium halophilum</name>
    <dbReference type="NCBI Taxonomy" id="549000"/>
    <lineage>
        <taxon>Bacteria</taxon>
        <taxon>Bacillati</taxon>
        <taxon>Bacillota</taxon>
        <taxon>Bacilli</taxon>
        <taxon>Bacillales</taxon>
        <taxon>Geomicrobium</taxon>
    </lineage>
</organism>
<dbReference type="RefSeq" id="WP_184402972.1">
    <property type="nucleotide sequence ID" value="NZ_JACHHJ010000001.1"/>
</dbReference>
<dbReference type="Pfam" id="PF00697">
    <property type="entry name" value="PRAI"/>
    <property type="match status" value="1"/>
</dbReference>
<evidence type="ECO:0000256" key="7">
    <source>
        <dbReference type="ARBA" id="ARBA00023141"/>
    </source>
</evidence>
<dbReference type="UniPathway" id="UPA00035">
    <property type="reaction ID" value="UER00042"/>
</dbReference>
<keyword evidence="6 9" id="KW-0822">Tryptophan biosynthesis</keyword>
<dbReference type="Proteomes" id="UP000568839">
    <property type="component" value="Unassembled WGS sequence"/>
</dbReference>
<evidence type="ECO:0000259" key="10">
    <source>
        <dbReference type="Pfam" id="PF00697"/>
    </source>
</evidence>
<evidence type="ECO:0000256" key="2">
    <source>
        <dbReference type="ARBA" id="ARBA00004664"/>
    </source>
</evidence>
<evidence type="ECO:0000256" key="9">
    <source>
        <dbReference type="HAMAP-Rule" id="MF_00135"/>
    </source>
</evidence>
<comment type="similarity">
    <text evidence="9">Belongs to the TrpF family.</text>
</comment>
<comment type="pathway">
    <text evidence="2 9">Amino-acid biosynthesis; L-tryptophan biosynthesis; L-tryptophan from chorismate: step 3/5.</text>
</comment>
<dbReference type="HAMAP" id="MF_00135">
    <property type="entry name" value="PRAI"/>
    <property type="match status" value="1"/>
</dbReference>
<accession>A0A841PX91</accession>
<comment type="caution">
    <text evidence="11">The sequence shown here is derived from an EMBL/GenBank/DDBJ whole genome shotgun (WGS) entry which is preliminary data.</text>
</comment>
<evidence type="ECO:0000313" key="11">
    <source>
        <dbReference type="EMBL" id="MBB6449043.1"/>
    </source>
</evidence>
<dbReference type="SUPFAM" id="SSF51366">
    <property type="entry name" value="Ribulose-phoshate binding barrel"/>
    <property type="match status" value="1"/>
</dbReference>